<evidence type="ECO:0000313" key="2">
    <source>
        <dbReference type="Proteomes" id="UP000011115"/>
    </source>
</evidence>
<dbReference type="SUPFAM" id="SSF56112">
    <property type="entry name" value="Protein kinase-like (PK-like)"/>
    <property type="match status" value="1"/>
</dbReference>
<accession>M0ZUE2</accession>
<dbReference type="InterPro" id="IPR011009">
    <property type="entry name" value="Kinase-like_dom_sf"/>
</dbReference>
<reference evidence="2" key="1">
    <citation type="journal article" date="2011" name="Nature">
        <title>Genome sequence and analysis of the tuber crop potato.</title>
        <authorList>
            <consortium name="The Potato Genome Sequencing Consortium"/>
        </authorList>
    </citation>
    <scope>NUCLEOTIDE SEQUENCE [LARGE SCALE GENOMIC DNA]</scope>
    <source>
        <strain evidence="2">cv. DM1-3 516 R44</strain>
    </source>
</reference>
<reference evidence="1" key="2">
    <citation type="submission" date="2015-06" db="UniProtKB">
        <authorList>
            <consortium name="EnsemblPlants"/>
        </authorList>
    </citation>
    <scope>IDENTIFICATION</scope>
    <source>
        <strain evidence="1">DM1-3 516 R44</strain>
    </source>
</reference>
<organism evidence="1 2">
    <name type="scientific">Solanum tuberosum</name>
    <name type="common">Potato</name>
    <dbReference type="NCBI Taxonomy" id="4113"/>
    <lineage>
        <taxon>Eukaryota</taxon>
        <taxon>Viridiplantae</taxon>
        <taxon>Streptophyta</taxon>
        <taxon>Embryophyta</taxon>
        <taxon>Tracheophyta</taxon>
        <taxon>Spermatophyta</taxon>
        <taxon>Magnoliopsida</taxon>
        <taxon>eudicotyledons</taxon>
        <taxon>Gunneridae</taxon>
        <taxon>Pentapetalae</taxon>
        <taxon>asterids</taxon>
        <taxon>lamiids</taxon>
        <taxon>Solanales</taxon>
        <taxon>Solanaceae</taxon>
        <taxon>Solanoideae</taxon>
        <taxon>Solaneae</taxon>
        <taxon>Solanum</taxon>
    </lineage>
</organism>
<sequence length="53" mass="6149">MDQSLDDTTHSCKLLKCMQIALLCVQKNPLDRPTMLEISSMLKNIEKFSYEFP</sequence>
<proteinExistence type="predicted"/>
<keyword evidence="2" id="KW-1185">Reference proteome</keyword>
<dbReference type="STRING" id="4113.M0ZUE2"/>
<protein>
    <submittedName>
        <fullName evidence="1">Uncharacterized protein</fullName>
    </submittedName>
</protein>
<dbReference type="EnsemblPlants" id="PGSC0003DMT400008316">
    <property type="protein sequence ID" value="PGSC0003DMT400008316"/>
    <property type="gene ID" value="PGSC0003DMG400003205"/>
</dbReference>
<dbReference type="Proteomes" id="UP000011115">
    <property type="component" value="Unassembled WGS sequence"/>
</dbReference>
<dbReference type="InParanoid" id="M0ZUE2"/>
<dbReference type="Gene3D" id="1.10.510.10">
    <property type="entry name" value="Transferase(Phosphotransferase) domain 1"/>
    <property type="match status" value="1"/>
</dbReference>
<dbReference type="PaxDb" id="4113-PGSC0003DMT400008316"/>
<evidence type="ECO:0000313" key="1">
    <source>
        <dbReference type="EnsemblPlants" id="PGSC0003DMT400008316"/>
    </source>
</evidence>
<dbReference type="AlphaFoldDB" id="M0ZUE2"/>
<dbReference type="HOGENOM" id="CLU_3072500_0_0_1"/>
<dbReference type="Gramene" id="PGSC0003DMT400008316">
    <property type="protein sequence ID" value="PGSC0003DMT400008316"/>
    <property type="gene ID" value="PGSC0003DMG400003205"/>
</dbReference>
<name>M0ZUE2_SOLTU</name>